<dbReference type="Proteomes" id="UP001501920">
    <property type="component" value="Chromosome 1"/>
</dbReference>
<evidence type="ECO:0000256" key="14">
    <source>
        <dbReference type="SAM" id="MobiDB-lite"/>
    </source>
</evidence>
<evidence type="ECO:0000256" key="12">
    <source>
        <dbReference type="ARBA" id="ARBA00024183"/>
    </source>
</evidence>
<organism evidence="17 18">
    <name type="scientific">Pygocentrus nattereri</name>
    <name type="common">Red-bellied piranha</name>
    <dbReference type="NCBI Taxonomy" id="42514"/>
    <lineage>
        <taxon>Eukaryota</taxon>
        <taxon>Metazoa</taxon>
        <taxon>Chordata</taxon>
        <taxon>Craniata</taxon>
        <taxon>Vertebrata</taxon>
        <taxon>Euteleostomi</taxon>
        <taxon>Actinopterygii</taxon>
        <taxon>Neopterygii</taxon>
        <taxon>Teleostei</taxon>
        <taxon>Ostariophysi</taxon>
        <taxon>Characiformes</taxon>
        <taxon>Characoidei</taxon>
        <taxon>Pygocentrus</taxon>
    </lineage>
</organism>
<keyword evidence="7" id="KW-1133">Transmembrane helix</keyword>
<evidence type="ECO:0000259" key="15">
    <source>
        <dbReference type="PROSITE" id="PS51034"/>
    </source>
</evidence>
<dbReference type="GO" id="GO:0007339">
    <property type="term" value="P:binding of sperm to zona pellucida"/>
    <property type="evidence" value="ECO:0007669"/>
    <property type="project" value="TreeGrafter"/>
</dbReference>
<protein>
    <recommendedName>
        <fullName evidence="19">ZP domain-containing protein</fullName>
    </recommendedName>
</protein>
<feature type="compositionally biased region" description="Low complexity" evidence="14">
    <location>
        <begin position="445"/>
        <end position="457"/>
    </location>
</feature>
<dbReference type="InterPro" id="IPR055355">
    <property type="entry name" value="ZP-C"/>
</dbReference>
<evidence type="ECO:0000259" key="16">
    <source>
        <dbReference type="PROSITE" id="PS51448"/>
    </source>
</evidence>
<feature type="compositionally biased region" description="Low complexity" evidence="14">
    <location>
        <begin position="676"/>
        <end position="689"/>
    </location>
</feature>
<evidence type="ECO:0000256" key="11">
    <source>
        <dbReference type="ARBA" id="ARBA00023279"/>
    </source>
</evidence>
<dbReference type="InterPro" id="IPR000519">
    <property type="entry name" value="P_trefoil_dom"/>
</dbReference>
<feature type="compositionally biased region" description="Low complexity" evidence="14">
    <location>
        <begin position="828"/>
        <end position="841"/>
    </location>
</feature>
<dbReference type="InterPro" id="IPR001507">
    <property type="entry name" value="ZP_dom"/>
</dbReference>
<dbReference type="InterPro" id="IPR044913">
    <property type="entry name" value="P_trefoil_dom_sf"/>
</dbReference>
<feature type="compositionally biased region" description="Low complexity" evidence="14">
    <location>
        <begin position="1020"/>
        <end position="1033"/>
    </location>
</feature>
<dbReference type="GO" id="GO:0032190">
    <property type="term" value="F:acrosin binding"/>
    <property type="evidence" value="ECO:0007669"/>
    <property type="project" value="TreeGrafter"/>
</dbReference>
<dbReference type="GO" id="GO:0035804">
    <property type="term" value="F:structural constituent of egg coat"/>
    <property type="evidence" value="ECO:0007669"/>
    <property type="project" value="TreeGrafter"/>
</dbReference>
<evidence type="ECO:0000256" key="5">
    <source>
        <dbReference type="ARBA" id="ARBA00022685"/>
    </source>
</evidence>
<feature type="compositionally biased region" description="Low complexity" evidence="14">
    <location>
        <begin position="782"/>
        <end position="793"/>
    </location>
</feature>
<feature type="compositionally biased region" description="Low complexity" evidence="14">
    <location>
        <begin position="933"/>
        <end position="950"/>
    </location>
</feature>
<keyword evidence="2" id="KW-1003">Cell membrane</keyword>
<feature type="compositionally biased region" description="Low complexity" evidence="14">
    <location>
        <begin position="628"/>
        <end position="641"/>
    </location>
</feature>
<keyword evidence="9 13" id="KW-1015">Disulfide bond</keyword>
<dbReference type="GO" id="GO:0035805">
    <property type="term" value="C:egg coat"/>
    <property type="evidence" value="ECO:0007669"/>
    <property type="project" value="UniProtKB-SubCell"/>
</dbReference>
<accession>A0AAR2K102</accession>
<evidence type="ECO:0000313" key="18">
    <source>
        <dbReference type="Proteomes" id="UP001501920"/>
    </source>
</evidence>
<reference evidence="17" key="2">
    <citation type="submission" date="2025-05" db="UniProtKB">
        <authorList>
            <consortium name="Ensembl"/>
        </authorList>
    </citation>
    <scope>IDENTIFICATION</scope>
</reference>
<dbReference type="Ensembl" id="ENSPNAT00000077916.1">
    <property type="protein sequence ID" value="ENSPNAP00000057925.1"/>
    <property type="gene ID" value="ENSPNAG00000034191.1"/>
</dbReference>
<dbReference type="SUPFAM" id="SSF57492">
    <property type="entry name" value="Trefoil"/>
    <property type="match status" value="1"/>
</dbReference>
<evidence type="ECO:0000256" key="7">
    <source>
        <dbReference type="ARBA" id="ARBA00022989"/>
    </source>
</evidence>
<dbReference type="Gene3D" id="4.10.110.10">
    <property type="entry name" value="Spasmolytic Protein, domain 1"/>
    <property type="match status" value="1"/>
</dbReference>
<evidence type="ECO:0000313" key="17">
    <source>
        <dbReference type="Ensembl" id="ENSPNAP00000057925.1"/>
    </source>
</evidence>
<keyword evidence="11" id="KW-0278">Fertilization</keyword>
<dbReference type="Pfam" id="PF00088">
    <property type="entry name" value="Trefoil"/>
    <property type="match status" value="1"/>
</dbReference>
<keyword evidence="4" id="KW-0272">Extracellular matrix</keyword>
<sequence>MRRTTLSTYNAIIPEHDVTASNQLQSAWNQRTDSFRNRLPSLLKAVGSCSEFTPVLGPLTSNMTSSQFAVILLLLLTLACGLRQGSVMIETLNSEQAMDPSEGTLDEGGAEQQGGSAEGQIYLVFCVEDAMEVVLPSGSLSEMQVFDSSGMYPVFGLPEACDYSLTRENGRVVLHIHFAGCPVTVEEGSYTLRFLYRNSAGQLEIVTVSCSNSSHAPSSKTRSSRHPVLSYPAVKISPPQAVQLYFPYGEPVSVPQPDPLPLATLTASPLDLLFFPEFDPLFPAPGVPLPAFQWEQPSPTPTSMHVPAMPSSLGRRSKCKQRGDRLSSPRLDPLSSPEFGALFPTPADRLSSPRLDPLSSPEFGPLFPTPGDRLSSPRVDPLSSPEFGPLFPTPGDRLSSPQVDPLSSPEFGPLFPTPGDRLSSPRVDPLSSPEFGPLFPTPGDRLSSPRLGPLSSPEFGPLFPTPGDRLSSPRLGPLSSPVFGPLFPTTGDRLSSPREDPLSSPEFVPLFPTPADRLSSPQRKPLSPTPVEPLSSPEFGPLFPTPGDRHSSPRLDPLSSPVFGPLFPTPGDRLSSPRLDPLSSAEFGPLFPTPGDRLSSPQRKPLSPTPVEPLSSPEFGPLFPTPVDRLSSPRLDPLSSPEFGPLFPTPGDRLSSPRLDPLSSPEFGPLFPTPGDRLSSPRLDPLSSPEFGPLFPTPGDRLSSPQVDPLSSPEFVPLFPTPADRLSSPQRKPLSPTPVEPLSSPEFGPLFPTPGDRLSSPRFDPLSSPVFGPLFPTPGDRLSSPQLDPLSSPVFGPLFPTPGDRLSSPRLDPLSFPVFGPLFPTPGDRLSSPRLDPLSSPEFGPLFPTPADRLTSPRLGPLSSPVFGQLFPTPGDRLSSPQRKPLSPTPVEPLSSPEFGPLFPTPGDRLSSPRLDPQSSPEFGPLFPTPGDRLSSPRLGPLSSPLFGPLFPTPGDRLSSPQWKPLSPTPVEPLSSPEFGPLFPTPGDRLSSPQWKPLSPTPVEPLSSPEFGPLFPSPGDRLSSPRLDPLSSPEFGPLFPTPGDRLSTPQWMPLSPTPVEPLSSPEFDPLLPTPGVQPPTSQWEQLSPTPTSMQVTAMPSSLALHSNFKKGCSFPSGQRLPCGRPGTTAAECLRRGCCRDEATFACYYPMDVCLADRQFIFVVPSNVAGLPINPARLMVVGRSSCKPVIANRDFAVFKFGVTECGTHSYQIGETTVYLAEVQSPIRKRVLQYGIITRDIPVRLMVECRYSKGSLDLADSPVLADPLAPQASQSRLMKGWASAGYMVKSASLPALVRAKGLYGVQLRIAQDETFTKFCSEDHQPLKVLLGKPVYLELRINAPNPKATLVVHYCVAYPRSAKSALVLLYEGCPNPLDSDNISILYVAGQSQDPHVRRFEVKAFQFMDKSTNKYLNEEIYFMCSTKVCMLSQSLCKETCFDGKSSTTAARVELKLSIKSSTFKFNVCFDSFI</sequence>
<dbReference type="Pfam" id="PF23344">
    <property type="entry name" value="ZP-N"/>
    <property type="match status" value="1"/>
</dbReference>
<dbReference type="InterPro" id="IPR042235">
    <property type="entry name" value="ZP-C_dom"/>
</dbReference>
<dbReference type="InterPro" id="IPR051148">
    <property type="entry name" value="Zona_Pellucida_Domain_gp"/>
</dbReference>
<feature type="domain" description="ZP" evidence="15">
    <location>
        <begin position="1152"/>
        <end position="1443"/>
    </location>
</feature>
<feature type="compositionally biased region" description="Low complexity" evidence="14">
    <location>
        <begin position="469"/>
        <end position="481"/>
    </location>
</feature>
<comment type="subcellular location">
    <subcellularLocation>
        <location evidence="1">Cell membrane</location>
        <topology evidence="1">Single-pass type I membrane protein</topology>
    </subcellularLocation>
    <subcellularLocation>
        <location evidence="12">Zona pellucida</location>
    </subcellularLocation>
</comment>
<keyword evidence="10" id="KW-0325">Glycoprotein</keyword>
<dbReference type="GeneTree" id="ENSGT00940000163253"/>
<evidence type="ECO:0000256" key="8">
    <source>
        <dbReference type="ARBA" id="ARBA00023136"/>
    </source>
</evidence>
<dbReference type="CDD" id="cd00111">
    <property type="entry name" value="Trefoil"/>
    <property type="match status" value="1"/>
</dbReference>
<dbReference type="GO" id="GO:0060468">
    <property type="term" value="P:prevention of polyspermy"/>
    <property type="evidence" value="ECO:0007669"/>
    <property type="project" value="TreeGrafter"/>
</dbReference>
<dbReference type="PANTHER" id="PTHR23343">
    <property type="entry name" value="ZONA PELLUCIDA SPERM-BINDING PROTEIN"/>
    <property type="match status" value="1"/>
</dbReference>
<feature type="domain" description="P-type" evidence="16">
    <location>
        <begin position="1110"/>
        <end position="1150"/>
    </location>
</feature>
<evidence type="ECO:0000256" key="6">
    <source>
        <dbReference type="ARBA" id="ARBA00022692"/>
    </source>
</evidence>
<feature type="region of interest" description="Disordered" evidence="14">
    <location>
        <begin position="822"/>
        <end position="1050"/>
    </location>
</feature>
<evidence type="ECO:0000256" key="9">
    <source>
        <dbReference type="ARBA" id="ARBA00023157"/>
    </source>
</evidence>
<comment type="caution">
    <text evidence="13">Lacks conserved residue(s) required for the propagation of feature annotation.</text>
</comment>
<dbReference type="Gene3D" id="2.60.40.4100">
    <property type="entry name" value="Zona pellucida, ZP-C domain"/>
    <property type="match status" value="1"/>
</dbReference>
<dbReference type="Ensembl" id="ENSPNAT00000048642.1">
    <property type="protein sequence ID" value="ENSPNAP00000048446.1"/>
    <property type="gene ID" value="ENSPNAG00000034191.1"/>
</dbReference>
<evidence type="ECO:0000256" key="4">
    <source>
        <dbReference type="ARBA" id="ARBA00022530"/>
    </source>
</evidence>
<evidence type="ECO:0000256" key="13">
    <source>
        <dbReference type="PROSITE-ProRule" id="PRU00779"/>
    </source>
</evidence>
<name>A0AAR2K102_PYGNA</name>
<evidence type="ECO:0000256" key="1">
    <source>
        <dbReference type="ARBA" id="ARBA00004251"/>
    </source>
</evidence>
<dbReference type="InterPro" id="IPR055356">
    <property type="entry name" value="ZP-N"/>
</dbReference>
<dbReference type="SMART" id="SM00241">
    <property type="entry name" value="ZP"/>
    <property type="match status" value="1"/>
</dbReference>
<reference evidence="17 18" key="1">
    <citation type="submission" date="2020-10" db="EMBL/GenBank/DDBJ databases">
        <title>Pygocentrus nattereri (red-bellied piranha) genome, fPygNat1, primary haplotype.</title>
        <authorList>
            <person name="Myers G."/>
            <person name="Meyer A."/>
            <person name="Karagic N."/>
            <person name="Pippel M."/>
            <person name="Winkler S."/>
            <person name="Tracey A."/>
            <person name="Wood J."/>
            <person name="Formenti G."/>
            <person name="Howe K."/>
            <person name="Fedrigo O."/>
            <person name="Jarvis E.D."/>
        </authorList>
    </citation>
    <scope>NUCLEOTIDE SEQUENCE [LARGE SCALE GENOMIC DNA]</scope>
</reference>
<dbReference type="Gene3D" id="2.60.40.3210">
    <property type="entry name" value="Zona pellucida, ZP-N domain"/>
    <property type="match status" value="1"/>
</dbReference>
<dbReference type="PANTHER" id="PTHR23343:SF117">
    <property type="entry name" value="ZONA PELLUCIDA SPERM-BINDING PROTEIN 4-LIKE ISOFORM X1"/>
    <property type="match status" value="1"/>
</dbReference>
<evidence type="ECO:0000256" key="10">
    <source>
        <dbReference type="ARBA" id="ARBA00023180"/>
    </source>
</evidence>
<proteinExistence type="predicted"/>
<keyword evidence="8" id="KW-0472">Membrane</keyword>
<feature type="disulfide bond" evidence="13">
    <location>
        <begin position="1112"/>
        <end position="1138"/>
    </location>
</feature>
<evidence type="ECO:0008006" key="19">
    <source>
        <dbReference type="Google" id="ProtNLM"/>
    </source>
</evidence>
<dbReference type="PROSITE" id="PS51034">
    <property type="entry name" value="ZP_2"/>
    <property type="match status" value="1"/>
</dbReference>
<dbReference type="GO" id="GO:0005886">
    <property type="term" value="C:plasma membrane"/>
    <property type="evidence" value="ECO:0007669"/>
    <property type="project" value="UniProtKB-SubCell"/>
</dbReference>
<dbReference type="PROSITE" id="PS51448">
    <property type="entry name" value="P_TREFOIL_2"/>
    <property type="match status" value="1"/>
</dbReference>
<evidence type="ECO:0000256" key="2">
    <source>
        <dbReference type="ARBA" id="ARBA00022475"/>
    </source>
</evidence>
<feature type="compositionally biased region" description="Low complexity" evidence="14">
    <location>
        <begin position="572"/>
        <end position="584"/>
    </location>
</feature>
<feature type="compositionally biased region" description="Low complexity" evidence="14">
    <location>
        <begin position="652"/>
        <end position="665"/>
    </location>
</feature>
<feature type="compositionally biased region" description="Low complexity" evidence="14">
    <location>
        <begin position="328"/>
        <end position="337"/>
    </location>
</feature>
<evidence type="ECO:0000256" key="3">
    <source>
        <dbReference type="ARBA" id="ARBA00022525"/>
    </source>
</evidence>
<feature type="disulfide bond" evidence="13">
    <location>
        <begin position="1122"/>
        <end position="1137"/>
    </location>
</feature>
<dbReference type="Ensembl" id="ENSPNAT00000054025.1">
    <property type="protein sequence ID" value="ENSPNAP00000043436.1"/>
    <property type="gene ID" value="ENSPNAG00000034191.1"/>
</dbReference>
<keyword evidence="5" id="KW-0165">Cleavage on pair of basic residues</keyword>
<feature type="region of interest" description="Disordered" evidence="14">
    <location>
        <begin position="293"/>
        <end position="810"/>
    </location>
</feature>
<keyword evidence="18" id="KW-1185">Reference proteome</keyword>
<feature type="compositionally biased region" description="Low complexity" evidence="14">
    <location>
        <begin position="348"/>
        <end position="361"/>
    </location>
</feature>
<keyword evidence="6" id="KW-0812">Transmembrane</keyword>
<dbReference type="Pfam" id="PF00100">
    <property type="entry name" value="Zona_pellucida"/>
    <property type="match status" value="1"/>
</dbReference>
<keyword evidence="3" id="KW-0964">Secreted</keyword>